<gene>
    <name evidence="1" type="ORF">PS9374_02335</name>
</gene>
<dbReference type="EMBL" id="BDCX01000005">
    <property type="protein sequence ID" value="GAT66685.1"/>
    <property type="molecule type" value="Genomic_DNA"/>
</dbReference>
<reference evidence="2" key="2">
    <citation type="submission" date="2016-04" db="EMBL/GenBank/DDBJ databases">
        <title>Planomonospora sphaerica JCM9374 whole genome shotgun sequence.</title>
        <authorList>
            <person name="Suzuki T."/>
            <person name="Dohra H."/>
            <person name="Kodani S."/>
        </authorList>
    </citation>
    <scope>NUCLEOTIDE SEQUENCE [LARGE SCALE GENOMIC DNA]</scope>
    <source>
        <strain evidence="2">JCM 9374</strain>
    </source>
</reference>
<proteinExistence type="predicted"/>
<evidence type="ECO:0000313" key="2">
    <source>
        <dbReference type="Proteomes" id="UP000077701"/>
    </source>
</evidence>
<comment type="caution">
    <text evidence="1">The sequence shown here is derived from an EMBL/GenBank/DDBJ whole genome shotgun (WGS) entry which is preliminary data.</text>
</comment>
<evidence type="ECO:0000313" key="1">
    <source>
        <dbReference type="EMBL" id="GAT66685.1"/>
    </source>
</evidence>
<sequence>MTTDPTAAETAVLRYTVKPDHLDRHLRLLADVYAELDRLRPARFSWATYRIPGSRDFIEIATGHPLPGPLPGLPAFQRYRADLDDRCETRRFDNVTLIGAFGSA</sequence>
<name>A0A161LJN2_9ACTN</name>
<accession>A0A161LJN2</accession>
<dbReference type="AlphaFoldDB" id="A0A161LJN2"/>
<reference evidence="1 2" key="1">
    <citation type="journal article" date="2016" name="Genome Announc.">
        <title>Draft Genome Sequence of Planomonospora sphaerica JCM9374, a Rare Actinomycete.</title>
        <authorList>
            <person name="Dohra H."/>
            <person name="Suzuki T."/>
            <person name="Inoue Y."/>
            <person name="Kodani S."/>
        </authorList>
    </citation>
    <scope>NUCLEOTIDE SEQUENCE [LARGE SCALE GENOMIC DNA]</scope>
    <source>
        <strain evidence="1 2">JCM 9374</strain>
    </source>
</reference>
<dbReference type="RefSeq" id="WP_153054190.1">
    <property type="nucleotide sequence ID" value="NZ_BDCX01000005.1"/>
</dbReference>
<dbReference type="STRING" id="161355.PS9374_02335"/>
<keyword evidence="2" id="KW-1185">Reference proteome</keyword>
<dbReference type="OrthoDB" id="163010at2"/>
<organism evidence="1 2">
    <name type="scientific">Planomonospora sphaerica</name>
    <dbReference type="NCBI Taxonomy" id="161355"/>
    <lineage>
        <taxon>Bacteria</taxon>
        <taxon>Bacillati</taxon>
        <taxon>Actinomycetota</taxon>
        <taxon>Actinomycetes</taxon>
        <taxon>Streptosporangiales</taxon>
        <taxon>Streptosporangiaceae</taxon>
        <taxon>Planomonospora</taxon>
    </lineage>
</organism>
<protein>
    <submittedName>
        <fullName evidence="1">Uncharacterized protein</fullName>
    </submittedName>
</protein>
<dbReference type="Proteomes" id="UP000077701">
    <property type="component" value="Unassembled WGS sequence"/>
</dbReference>